<dbReference type="Proteomes" id="UP000018888">
    <property type="component" value="Unassembled WGS sequence"/>
</dbReference>
<dbReference type="EMBL" id="AUPC02000016">
    <property type="protein sequence ID" value="POG80627.1"/>
    <property type="molecule type" value="Genomic_DNA"/>
</dbReference>
<gene>
    <name evidence="1" type="ORF">GLOIN_2v1514163</name>
</gene>
<evidence type="ECO:0000313" key="1">
    <source>
        <dbReference type="EMBL" id="POG80627.1"/>
    </source>
</evidence>
<feature type="non-terminal residue" evidence="1">
    <location>
        <position position="1"/>
    </location>
</feature>
<name>A0A2P4QSJ9_RHIID</name>
<organism evidence="1 2">
    <name type="scientific">Rhizophagus irregularis (strain DAOM 181602 / DAOM 197198 / MUCL 43194)</name>
    <name type="common">Arbuscular mycorrhizal fungus</name>
    <name type="synonym">Glomus intraradices</name>
    <dbReference type="NCBI Taxonomy" id="747089"/>
    <lineage>
        <taxon>Eukaryota</taxon>
        <taxon>Fungi</taxon>
        <taxon>Fungi incertae sedis</taxon>
        <taxon>Mucoromycota</taxon>
        <taxon>Glomeromycotina</taxon>
        <taxon>Glomeromycetes</taxon>
        <taxon>Glomerales</taxon>
        <taxon>Glomeraceae</taxon>
        <taxon>Rhizophagus</taxon>
    </lineage>
</organism>
<keyword evidence="2" id="KW-1185">Reference proteome</keyword>
<proteinExistence type="predicted"/>
<comment type="caution">
    <text evidence="1">The sequence shown here is derived from an EMBL/GenBank/DDBJ whole genome shotgun (WGS) entry which is preliminary data.</text>
</comment>
<dbReference type="AlphaFoldDB" id="A0A2P4QSJ9"/>
<protein>
    <submittedName>
        <fullName evidence="1">Uncharacterized protein</fullName>
    </submittedName>
</protein>
<sequence length="50" mass="5656">TEDAYANQLCFPTSKSITKIKSTLTNRYKVMSPLVPKITSRACKMVLVMF</sequence>
<reference evidence="1 2" key="2">
    <citation type="journal article" date="2018" name="New Phytol.">
        <title>High intraspecific genome diversity in the model arbuscular mycorrhizal symbiont Rhizophagus irregularis.</title>
        <authorList>
            <person name="Chen E.C.H."/>
            <person name="Morin E."/>
            <person name="Beaudet D."/>
            <person name="Noel J."/>
            <person name="Yildirir G."/>
            <person name="Ndikumana S."/>
            <person name="Charron P."/>
            <person name="St-Onge C."/>
            <person name="Giorgi J."/>
            <person name="Kruger M."/>
            <person name="Marton T."/>
            <person name="Ropars J."/>
            <person name="Grigoriev I.V."/>
            <person name="Hainaut M."/>
            <person name="Henrissat B."/>
            <person name="Roux C."/>
            <person name="Martin F."/>
            <person name="Corradi N."/>
        </authorList>
    </citation>
    <scope>NUCLEOTIDE SEQUENCE [LARGE SCALE GENOMIC DNA]</scope>
    <source>
        <strain evidence="1 2">DAOM 197198</strain>
    </source>
</reference>
<reference evidence="1 2" key="1">
    <citation type="journal article" date="2013" name="Proc. Natl. Acad. Sci. U.S.A.">
        <title>Genome of an arbuscular mycorrhizal fungus provides insight into the oldest plant symbiosis.</title>
        <authorList>
            <person name="Tisserant E."/>
            <person name="Malbreil M."/>
            <person name="Kuo A."/>
            <person name="Kohler A."/>
            <person name="Symeonidi A."/>
            <person name="Balestrini R."/>
            <person name="Charron P."/>
            <person name="Duensing N."/>
            <person name="Frei Dit Frey N."/>
            <person name="Gianinazzi-Pearson V."/>
            <person name="Gilbert L.B."/>
            <person name="Handa Y."/>
            <person name="Herr J.R."/>
            <person name="Hijri M."/>
            <person name="Koul R."/>
            <person name="Kawaguchi M."/>
            <person name="Krajinski F."/>
            <person name="Lammers P.J."/>
            <person name="Masclaux F.G."/>
            <person name="Murat C."/>
            <person name="Morin E."/>
            <person name="Ndikumana S."/>
            <person name="Pagni M."/>
            <person name="Petitpierre D."/>
            <person name="Requena N."/>
            <person name="Rosikiewicz P."/>
            <person name="Riley R."/>
            <person name="Saito K."/>
            <person name="San Clemente H."/>
            <person name="Shapiro H."/>
            <person name="van Tuinen D."/>
            <person name="Becard G."/>
            <person name="Bonfante P."/>
            <person name="Paszkowski U."/>
            <person name="Shachar-Hill Y.Y."/>
            <person name="Tuskan G.A."/>
            <person name="Young P.W."/>
            <person name="Sanders I.R."/>
            <person name="Henrissat B."/>
            <person name="Rensing S.A."/>
            <person name="Grigoriev I.V."/>
            <person name="Corradi N."/>
            <person name="Roux C."/>
            <person name="Martin F."/>
        </authorList>
    </citation>
    <scope>NUCLEOTIDE SEQUENCE [LARGE SCALE GENOMIC DNA]</scope>
    <source>
        <strain evidence="1 2">DAOM 197198</strain>
    </source>
</reference>
<accession>A0A2P4QSJ9</accession>
<evidence type="ECO:0000313" key="2">
    <source>
        <dbReference type="Proteomes" id="UP000018888"/>
    </source>
</evidence>